<dbReference type="AlphaFoldDB" id="A0A8J6BC47"/>
<sequence>ALTFPAVSSSTAAASELRLPLPAIIFLAVSLYLVVLLLLLLVHQCLQGRDCCPSCTGWQKVGDFGFCDMCASCAQSCDCKVPTVTNCMDGCCPSKPSCNGCRDVSGCPCGFACVYQPPDCSIINCICCEIKMR</sequence>
<organism evidence="2 3">
    <name type="scientific">Eleutherodactylus coqui</name>
    <name type="common">Puerto Rican coqui</name>
    <dbReference type="NCBI Taxonomy" id="57060"/>
    <lineage>
        <taxon>Eukaryota</taxon>
        <taxon>Metazoa</taxon>
        <taxon>Chordata</taxon>
        <taxon>Craniata</taxon>
        <taxon>Vertebrata</taxon>
        <taxon>Euteleostomi</taxon>
        <taxon>Amphibia</taxon>
        <taxon>Batrachia</taxon>
        <taxon>Anura</taxon>
        <taxon>Neobatrachia</taxon>
        <taxon>Hyloidea</taxon>
        <taxon>Eleutherodactylidae</taxon>
        <taxon>Eleutherodactylinae</taxon>
        <taxon>Eleutherodactylus</taxon>
        <taxon>Eleutherodactylus</taxon>
    </lineage>
</organism>
<reference evidence="2" key="1">
    <citation type="thesis" date="2020" institute="ProQuest LLC" country="789 East Eisenhower Parkway, Ann Arbor, MI, USA">
        <title>Comparative Genomics and Chromosome Evolution.</title>
        <authorList>
            <person name="Mudd A.B."/>
        </authorList>
    </citation>
    <scope>NUCLEOTIDE SEQUENCE</scope>
    <source>
        <strain evidence="2">HN-11 Male</strain>
        <tissue evidence="2">Kidney and liver</tissue>
    </source>
</reference>
<accession>A0A8J6BC47</accession>
<evidence type="ECO:0000256" key="1">
    <source>
        <dbReference type="SAM" id="Phobius"/>
    </source>
</evidence>
<protein>
    <submittedName>
        <fullName evidence="2">Uncharacterized protein</fullName>
    </submittedName>
</protein>
<keyword evidence="1" id="KW-0812">Transmembrane</keyword>
<keyword evidence="3" id="KW-1185">Reference proteome</keyword>
<gene>
    <name evidence="2" type="ORF">GDO78_018719</name>
</gene>
<proteinExistence type="predicted"/>
<dbReference type="OrthoDB" id="6365775at2759"/>
<keyword evidence="1" id="KW-0472">Membrane</keyword>
<name>A0A8J6BC47_ELECQ</name>
<keyword evidence="1" id="KW-1133">Transmembrane helix</keyword>
<evidence type="ECO:0000313" key="2">
    <source>
        <dbReference type="EMBL" id="KAG9465186.1"/>
    </source>
</evidence>
<dbReference type="EMBL" id="WNTK01003318">
    <property type="protein sequence ID" value="KAG9465186.1"/>
    <property type="molecule type" value="Genomic_DNA"/>
</dbReference>
<evidence type="ECO:0000313" key="3">
    <source>
        <dbReference type="Proteomes" id="UP000770717"/>
    </source>
</evidence>
<comment type="caution">
    <text evidence="2">The sequence shown here is derived from an EMBL/GenBank/DDBJ whole genome shotgun (WGS) entry which is preliminary data.</text>
</comment>
<feature type="non-terminal residue" evidence="2">
    <location>
        <position position="1"/>
    </location>
</feature>
<feature type="transmembrane region" description="Helical" evidence="1">
    <location>
        <begin position="20"/>
        <end position="42"/>
    </location>
</feature>
<dbReference type="Proteomes" id="UP000770717">
    <property type="component" value="Unassembled WGS sequence"/>
</dbReference>